<comment type="caution">
    <text evidence="1">The sequence shown here is derived from an EMBL/GenBank/DDBJ whole genome shotgun (WGS) entry which is preliminary data.</text>
</comment>
<dbReference type="PANTHER" id="PTHR31855">
    <property type="entry name" value="GUANINE NUCLEOTIDE EXCHANGE C9ORF72"/>
    <property type="match status" value="1"/>
</dbReference>
<dbReference type="GO" id="GO:0006914">
    <property type="term" value="P:autophagy"/>
    <property type="evidence" value="ECO:0007669"/>
    <property type="project" value="TreeGrafter"/>
</dbReference>
<evidence type="ECO:0000313" key="1">
    <source>
        <dbReference type="EMBL" id="CAI7990025.1"/>
    </source>
</evidence>
<dbReference type="PROSITE" id="PS51835">
    <property type="entry name" value="DENN_C9ORF72"/>
    <property type="match status" value="1"/>
</dbReference>
<dbReference type="Proteomes" id="UP001174909">
    <property type="component" value="Unassembled WGS sequence"/>
</dbReference>
<reference evidence="1" key="1">
    <citation type="submission" date="2023-03" db="EMBL/GenBank/DDBJ databases">
        <authorList>
            <person name="Steffen K."/>
            <person name="Cardenas P."/>
        </authorList>
    </citation>
    <scope>NUCLEOTIDE SEQUENCE</scope>
</reference>
<protein>
    <submittedName>
        <fullName evidence="1">Uncharacterized protein</fullName>
    </submittedName>
</protein>
<evidence type="ECO:0000313" key="2">
    <source>
        <dbReference type="Proteomes" id="UP001174909"/>
    </source>
</evidence>
<dbReference type="InterPro" id="IPR027819">
    <property type="entry name" value="C9orf72"/>
</dbReference>
<name>A0AA35QS92_GEOBA</name>
<gene>
    <name evidence="1" type="ORF">GBAR_LOCUS393</name>
</gene>
<dbReference type="EMBL" id="CASHTH010000049">
    <property type="protein sequence ID" value="CAI7990025.1"/>
    <property type="molecule type" value="Genomic_DNA"/>
</dbReference>
<sequence length="141" mass="16357">MNIPFFIRVKDDNNEKKHRKCLDFRDLHQFKECSSRMMTDFIERMRLLPVDGGVRERFIFHFLHHLKLKAFTLSKYVDNTEPKSHAGEQIVGVLALSRGGVADRSRVNRDTLQQDLSLESDGDLHVVLAFAEKSDPTHTFT</sequence>
<keyword evidence="2" id="KW-1185">Reference proteome</keyword>
<accession>A0AA35QS92</accession>
<feature type="non-terminal residue" evidence="1">
    <location>
        <position position="141"/>
    </location>
</feature>
<dbReference type="GO" id="GO:0005085">
    <property type="term" value="F:guanyl-nucleotide exchange factor activity"/>
    <property type="evidence" value="ECO:0007669"/>
    <property type="project" value="InterPro"/>
</dbReference>
<dbReference type="GO" id="GO:0006897">
    <property type="term" value="P:endocytosis"/>
    <property type="evidence" value="ECO:0007669"/>
    <property type="project" value="TreeGrafter"/>
</dbReference>
<organism evidence="1 2">
    <name type="scientific">Geodia barretti</name>
    <name type="common">Barrett's horny sponge</name>
    <dbReference type="NCBI Taxonomy" id="519541"/>
    <lineage>
        <taxon>Eukaryota</taxon>
        <taxon>Metazoa</taxon>
        <taxon>Porifera</taxon>
        <taxon>Demospongiae</taxon>
        <taxon>Heteroscleromorpha</taxon>
        <taxon>Tetractinellida</taxon>
        <taxon>Astrophorina</taxon>
        <taxon>Geodiidae</taxon>
        <taxon>Geodia</taxon>
    </lineage>
</organism>
<dbReference type="GO" id="GO:0005776">
    <property type="term" value="C:autophagosome"/>
    <property type="evidence" value="ECO:0007669"/>
    <property type="project" value="TreeGrafter"/>
</dbReference>
<dbReference type="AlphaFoldDB" id="A0AA35QS92"/>
<dbReference type="PANTHER" id="PTHR31855:SF2">
    <property type="entry name" value="GUANINE NUCLEOTIDE EXCHANGE FACTOR C9ORF72"/>
    <property type="match status" value="1"/>
</dbReference>
<dbReference type="GO" id="GO:0005768">
    <property type="term" value="C:endosome"/>
    <property type="evidence" value="ECO:0007669"/>
    <property type="project" value="TreeGrafter"/>
</dbReference>
<proteinExistence type="predicted"/>